<name>A0AAV4VM08_CAEEX</name>
<dbReference type="EMBL" id="BPLR01014751">
    <property type="protein sequence ID" value="GIY71068.1"/>
    <property type="molecule type" value="Genomic_DNA"/>
</dbReference>
<keyword evidence="2" id="KW-1185">Reference proteome</keyword>
<protein>
    <submittedName>
        <fullName evidence="1">Uncharacterized protein</fullName>
    </submittedName>
</protein>
<evidence type="ECO:0000313" key="2">
    <source>
        <dbReference type="Proteomes" id="UP001054945"/>
    </source>
</evidence>
<dbReference type="Proteomes" id="UP001054945">
    <property type="component" value="Unassembled WGS sequence"/>
</dbReference>
<dbReference type="AlphaFoldDB" id="A0AAV4VM08"/>
<accession>A0AAV4VM08</accession>
<comment type="caution">
    <text evidence="1">The sequence shown here is derived from an EMBL/GenBank/DDBJ whole genome shotgun (WGS) entry which is preliminary data.</text>
</comment>
<proteinExistence type="predicted"/>
<gene>
    <name evidence="1" type="ORF">CEXT_3061</name>
</gene>
<evidence type="ECO:0000313" key="1">
    <source>
        <dbReference type="EMBL" id="GIY71068.1"/>
    </source>
</evidence>
<sequence length="184" mass="20695">MSTVADTRPMGGGITPRNHALREAAPNWLRRHSTSGDPKRICRTPAKRDTRAYFELFRRFSAGGKKVQLPRPTLWSPTDLTSVPYLIRHIILTIQNPVSNPRMMRNHDASQHLWLRTVPDGQDPRCPCVSSGFLNPHHARVPHPMSGIWTTRPHVPDNGLLTSFRCSQPMGGCCDVTTGRQCSR</sequence>
<organism evidence="1 2">
    <name type="scientific">Caerostris extrusa</name>
    <name type="common">Bark spider</name>
    <name type="synonym">Caerostris bankana</name>
    <dbReference type="NCBI Taxonomy" id="172846"/>
    <lineage>
        <taxon>Eukaryota</taxon>
        <taxon>Metazoa</taxon>
        <taxon>Ecdysozoa</taxon>
        <taxon>Arthropoda</taxon>
        <taxon>Chelicerata</taxon>
        <taxon>Arachnida</taxon>
        <taxon>Araneae</taxon>
        <taxon>Araneomorphae</taxon>
        <taxon>Entelegynae</taxon>
        <taxon>Araneoidea</taxon>
        <taxon>Araneidae</taxon>
        <taxon>Caerostris</taxon>
    </lineage>
</organism>
<reference evidence="1 2" key="1">
    <citation type="submission" date="2021-06" db="EMBL/GenBank/DDBJ databases">
        <title>Caerostris extrusa draft genome.</title>
        <authorList>
            <person name="Kono N."/>
            <person name="Arakawa K."/>
        </authorList>
    </citation>
    <scope>NUCLEOTIDE SEQUENCE [LARGE SCALE GENOMIC DNA]</scope>
</reference>